<dbReference type="EMBL" id="CAXKWB010000525">
    <property type="protein sequence ID" value="CAL4061093.1"/>
    <property type="molecule type" value="Genomic_DNA"/>
</dbReference>
<dbReference type="PANTHER" id="PTHR13976">
    <property type="entry name" value="HETEROGENEOUS NUCLEAR RIBONUCLEOPROTEIN-RELATED"/>
    <property type="match status" value="1"/>
</dbReference>
<feature type="compositionally biased region" description="Basic and acidic residues" evidence="4">
    <location>
        <begin position="305"/>
        <end position="348"/>
    </location>
</feature>
<dbReference type="Proteomes" id="UP001497623">
    <property type="component" value="Unassembled WGS sequence"/>
</dbReference>
<dbReference type="SMART" id="SM00360">
    <property type="entry name" value="RRM"/>
    <property type="match status" value="4"/>
</dbReference>
<evidence type="ECO:0000313" key="6">
    <source>
        <dbReference type="EMBL" id="CAL4061093.1"/>
    </source>
</evidence>
<feature type="compositionally biased region" description="Basic and acidic residues" evidence="4">
    <location>
        <begin position="635"/>
        <end position="649"/>
    </location>
</feature>
<evidence type="ECO:0000256" key="3">
    <source>
        <dbReference type="PROSITE-ProRule" id="PRU00176"/>
    </source>
</evidence>
<dbReference type="InterPro" id="IPR000504">
    <property type="entry name" value="RRM_dom"/>
</dbReference>
<sequence>MSVIIRLQNLPWSANARDIRDFFKGESIPEGGVHIVGGEQGDAFIAFSTDEDARLAMRKTGNLLKGIQVTLLLSSRAEMQQVIEQARQTALAMHNFMAPPSTGMGNQGGGGSNYGSPSLGQGQQQQQQQPQQLPPQQQQLPPQQQQMSSHQQPMHHQQHQPYQQQHPPPAMSNYASPQPPVHTPPQTPPQLLSNSGPSHMGSGTPELSGPPGRLGHDVLHFHVPVNSSSITKKDDKKPSSTSMSSSSKRDSKSYESGSSRRRRSKSRTRSRSRSRDRDRRRRHRSRSRSRSRDRSSRSRRRSRSRDRDRTSRDLDRTRDRDRDRDSGRDIGRDSGRDRDRDNKNRNRINDVINDMFPSSAGDSTLPGLGDIPNPSLRGPLPPLPDYSNDGPIKTPDVPPIPPASTQGYVRGDQSGYSDMNYMNSGGMPPRDDYARGPHGGMGQNKIPYEDEPRVMDNQYLGDLHMDLTRDPWILEKRGKCMEEEVNPDDPWNQKSEFEQGNDSQDPNWNENDWNDPNGKENQGLEEPKGGYDDYEESGYGPSGQYQEEESYDDGRGRGGERGGHDGFGDRSALGGFEETPSLDSGFGDRGGREGFGDYGSRGGYAEQRGSRGGFGERGSRGGFAERGGRGGFAERGGRGGFAERGERGGRGGFAERGGRGGFAERGGRGGFAERGGRGGFAERGGRGGFTESSGRGGFAESSGRGGFAESSGRESSGRGSFSANERNDNNRGFDRRERDNAFERVDTESSGFGMEEIDEFSERGDRGRGGFGERGGDRGRGGFGERGGDRGRGGFGERGGDRGRGGFGERGGDRGRGGFGERGGRSGFSEGEGRESEDDWSKPKITCSVEISPLPRNRSYYKQVRDLFHGIYIPHESIKFLADEQGNRTGVALLKFSTPRDAINATKRSGEYVMDARVNVILIDDGFYDSQIGIAKKKEKIPPKAAAPKAAEAEFSPCLYVSGLPLGCGEHDVAEVFNNYIILDIVLDLVRGRRVPNGGCFIRLTSSEEAKKAHKDLMGKATLDMKPLTIKPCPLPAMEQAVQERDAVLKSNQIDKAKDIKQDKEKPKSQDIKPKDLEKKGPNENQNSKKPEPTRPEKSMPFGGDLLTDSVVIKGMPKHTNEANIRDFFSDEGLVPEKIYICPIANGAKDAYVMFPHIKDTKLAVSKSNQQICKKQVIVDFIPKPTVMKAMKLPFNPLELMKKGQEMTNKDDKVPKQKPNEKLINAIEKPSLNKGPTENPTEPPKPVEDKTEPTNKRPNTPIGELESRAYNQGPDSVNPFRPSGPRMEARPLMETGRGGPRPLRPRSELSGPRGPRGFDSPQGSRGFDSPQGSRGDNSPFPQEHLDQEEPLGTPMPPENFGRPGCVVGIGNVPYKATTEDIIDFFRIVRILRPENVIRRYNEMNQPTSDARVSLTSPEEAIRAVRMLNGRYMLARPIYLNIVKDLISE</sequence>
<dbReference type="PROSITE" id="PS50102">
    <property type="entry name" value="RRM"/>
    <property type="match status" value="3"/>
</dbReference>
<feature type="compositionally biased region" description="Pro residues" evidence="4">
    <location>
        <begin position="177"/>
        <end position="188"/>
    </location>
</feature>
<feature type="compositionally biased region" description="Low complexity" evidence="4">
    <location>
        <begin position="505"/>
        <end position="516"/>
    </location>
</feature>
<reference evidence="6 7" key="1">
    <citation type="submission" date="2024-05" db="EMBL/GenBank/DDBJ databases">
        <authorList>
            <person name="Wallberg A."/>
        </authorList>
    </citation>
    <scope>NUCLEOTIDE SEQUENCE [LARGE SCALE GENOMIC DNA]</scope>
</reference>
<dbReference type="InterPro" id="IPR035979">
    <property type="entry name" value="RBD_domain_sf"/>
</dbReference>
<feature type="compositionally biased region" description="Basic and acidic residues" evidence="4">
    <location>
        <begin position="552"/>
        <end position="568"/>
    </location>
</feature>
<evidence type="ECO:0000313" key="7">
    <source>
        <dbReference type="Proteomes" id="UP001497623"/>
    </source>
</evidence>
<dbReference type="InterPro" id="IPR050666">
    <property type="entry name" value="ESRP"/>
</dbReference>
<dbReference type="InterPro" id="IPR012677">
    <property type="entry name" value="Nucleotide-bd_a/b_plait_sf"/>
</dbReference>
<feature type="region of interest" description="Disordered" evidence="4">
    <location>
        <begin position="480"/>
        <end position="842"/>
    </location>
</feature>
<dbReference type="SUPFAM" id="SSF54928">
    <property type="entry name" value="RNA-binding domain, RBD"/>
    <property type="match status" value="4"/>
</dbReference>
<name>A0AAV2PPS3_MEGNR</name>
<feature type="compositionally biased region" description="Polar residues" evidence="4">
    <location>
        <begin position="1330"/>
        <end position="1340"/>
    </location>
</feature>
<gene>
    <name evidence="6" type="ORF">MNOR_LOCUS1843</name>
</gene>
<organism evidence="6 7">
    <name type="scientific">Meganyctiphanes norvegica</name>
    <name type="common">Northern krill</name>
    <name type="synonym">Thysanopoda norvegica</name>
    <dbReference type="NCBI Taxonomy" id="48144"/>
    <lineage>
        <taxon>Eukaryota</taxon>
        <taxon>Metazoa</taxon>
        <taxon>Ecdysozoa</taxon>
        <taxon>Arthropoda</taxon>
        <taxon>Crustacea</taxon>
        <taxon>Multicrustacea</taxon>
        <taxon>Malacostraca</taxon>
        <taxon>Eumalacostraca</taxon>
        <taxon>Eucarida</taxon>
        <taxon>Euphausiacea</taxon>
        <taxon>Euphausiidae</taxon>
        <taxon>Meganyctiphanes</taxon>
    </lineage>
</organism>
<dbReference type="Gene3D" id="3.30.70.330">
    <property type="match status" value="5"/>
</dbReference>
<dbReference type="CDD" id="cd00590">
    <property type="entry name" value="RRM_SF"/>
    <property type="match status" value="1"/>
</dbReference>
<feature type="compositionally biased region" description="Polar residues" evidence="4">
    <location>
        <begin position="414"/>
        <end position="423"/>
    </location>
</feature>
<feature type="compositionally biased region" description="Gly residues" evidence="4">
    <location>
        <begin position="650"/>
        <end position="688"/>
    </location>
</feature>
<feature type="compositionally biased region" description="Polar residues" evidence="4">
    <location>
        <begin position="492"/>
        <end position="504"/>
    </location>
</feature>
<accession>A0AAV2PPS3</accession>
<dbReference type="CDD" id="cd12510">
    <property type="entry name" value="RRM1_RBM12_like"/>
    <property type="match status" value="1"/>
</dbReference>
<feature type="compositionally biased region" description="Low complexity" evidence="4">
    <location>
        <begin position="699"/>
        <end position="710"/>
    </location>
</feature>
<feature type="domain" description="RRM" evidence="5">
    <location>
        <begin position="3"/>
        <end position="88"/>
    </location>
</feature>
<feature type="compositionally biased region" description="Basic and acidic residues" evidence="4">
    <location>
        <begin position="1245"/>
        <end position="1255"/>
    </location>
</feature>
<feature type="domain" description="RRM" evidence="5">
    <location>
        <begin position="957"/>
        <end position="1031"/>
    </location>
</feature>
<protein>
    <recommendedName>
        <fullName evidence="5">RRM domain-containing protein</fullName>
    </recommendedName>
</protein>
<feature type="compositionally biased region" description="Basic and acidic residues" evidence="4">
    <location>
        <begin position="1052"/>
        <end position="1098"/>
    </location>
</feature>
<keyword evidence="7" id="KW-1185">Reference proteome</keyword>
<feature type="compositionally biased region" description="Low complexity" evidence="4">
    <location>
        <begin position="114"/>
        <end position="165"/>
    </location>
</feature>
<dbReference type="GO" id="GO:0003723">
    <property type="term" value="F:RNA binding"/>
    <property type="evidence" value="ECO:0007669"/>
    <property type="project" value="UniProtKB-UniRule"/>
</dbReference>
<feature type="region of interest" description="Disordered" evidence="4">
    <location>
        <begin position="1052"/>
        <end position="1103"/>
    </location>
</feature>
<feature type="domain" description="RRM" evidence="5">
    <location>
        <begin position="1365"/>
        <end position="1444"/>
    </location>
</feature>
<proteinExistence type="predicted"/>
<keyword evidence="2 3" id="KW-0694">RNA-binding</keyword>
<evidence type="ECO:0000256" key="4">
    <source>
        <dbReference type="SAM" id="MobiDB-lite"/>
    </source>
</evidence>
<feature type="compositionally biased region" description="Basic and acidic residues" evidence="4">
    <location>
        <begin position="725"/>
        <end position="747"/>
    </location>
</feature>
<comment type="caution">
    <text evidence="6">The sequence shown here is derived from an EMBL/GenBank/DDBJ whole genome shotgun (WGS) entry which is preliminary data.</text>
</comment>
<feature type="compositionally biased region" description="Basic residues" evidence="4">
    <location>
        <begin position="259"/>
        <end position="289"/>
    </location>
</feature>
<feature type="region of interest" description="Disordered" evidence="4">
    <location>
        <begin position="1226"/>
        <end position="1359"/>
    </location>
</feature>
<evidence type="ECO:0000259" key="5">
    <source>
        <dbReference type="PROSITE" id="PS50102"/>
    </source>
</evidence>
<keyword evidence="1" id="KW-0677">Repeat</keyword>
<evidence type="ECO:0000256" key="2">
    <source>
        <dbReference type="ARBA" id="ARBA00022884"/>
    </source>
</evidence>
<feature type="compositionally biased region" description="Gly residues" evidence="4">
    <location>
        <begin position="610"/>
        <end position="634"/>
    </location>
</feature>
<feature type="compositionally biased region" description="Basic and acidic residues" evidence="4">
    <location>
        <begin position="831"/>
        <end position="842"/>
    </location>
</feature>
<feature type="region of interest" description="Disordered" evidence="4">
    <location>
        <begin position="96"/>
        <end position="451"/>
    </location>
</feature>
<evidence type="ECO:0000256" key="1">
    <source>
        <dbReference type="ARBA" id="ARBA00022737"/>
    </source>
</evidence>
<feature type="non-terminal residue" evidence="6">
    <location>
        <position position="1448"/>
    </location>
</feature>